<dbReference type="OMA" id="MWVKTAE"/>
<dbReference type="InParanoid" id="D8RDL6"/>
<evidence type="ECO:0000313" key="3">
    <source>
        <dbReference type="EMBL" id="EFJ29764.1"/>
    </source>
</evidence>
<dbReference type="Gramene" id="EFJ29764">
    <property type="protein sequence ID" value="EFJ29764"/>
    <property type="gene ID" value="SELMODRAFT_67916"/>
</dbReference>
<dbReference type="Pfam" id="PF06799">
    <property type="entry name" value="CGLD27-like"/>
    <property type="match status" value="1"/>
</dbReference>
<dbReference type="Proteomes" id="UP000001514">
    <property type="component" value="Unassembled WGS sequence"/>
</dbReference>
<feature type="non-terminal residue" evidence="3">
    <location>
        <position position="1"/>
    </location>
</feature>
<feature type="transmembrane region" description="Helical" evidence="2">
    <location>
        <begin position="65"/>
        <end position="89"/>
    </location>
</feature>
<proteinExistence type="predicted"/>
<evidence type="ECO:0000256" key="2">
    <source>
        <dbReference type="SAM" id="Phobius"/>
    </source>
</evidence>
<feature type="non-terminal residue" evidence="3">
    <location>
        <position position="195"/>
    </location>
</feature>
<protein>
    <submittedName>
        <fullName evidence="3">Uncharacterized protein</fullName>
    </submittedName>
</protein>
<keyword evidence="4" id="KW-1185">Reference proteome</keyword>
<accession>D8RDL6</accession>
<dbReference type="STRING" id="88036.D8RDL6"/>
<feature type="transmembrane region" description="Helical" evidence="2">
    <location>
        <begin position="32"/>
        <end position="53"/>
    </location>
</feature>
<dbReference type="PANTHER" id="PTHR34214:SF1">
    <property type="entry name" value="DUF1230 FAMILY PROTEIN"/>
    <property type="match status" value="1"/>
</dbReference>
<gene>
    <name evidence="3" type="ORF">SELMODRAFT_67916</name>
</gene>
<keyword evidence="2" id="KW-0812">Transmembrane</keyword>
<name>D8RDL6_SELML</name>
<dbReference type="AlphaFoldDB" id="D8RDL6"/>
<keyword evidence="2" id="KW-1133">Transmembrane helix</keyword>
<dbReference type="KEGG" id="smo:SELMODRAFT_67916"/>
<feature type="region of interest" description="Disordered" evidence="1">
    <location>
        <begin position="165"/>
        <end position="195"/>
    </location>
</feature>
<evidence type="ECO:0000256" key="1">
    <source>
        <dbReference type="SAM" id="MobiDB-lite"/>
    </source>
</evidence>
<feature type="transmembrane region" description="Helical" evidence="2">
    <location>
        <begin position="135"/>
        <end position="154"/>
    </location>
</feature>
<dbReference type="FunCoup" id="D8RDL6">
    <property type="interactions" value="1182"/>
</dbReference>
<dbReference type="PANTHER" id="PTHR34214">
    <property type="match status" value="1"/>
</dbReference>
<reference evidence="3 4" key="1">
    <citation type="journal article" date="2011" name="Science">
        <title>The Selaginella genome identifies genetic changes associated with the evolution of vascular plants.</title>
        <authorList>
            <person name="Banks J.A."/>
            <person name="Nishiyama T."/>
            <person name="Hasebe M."/>
            <person name="Bowman J.L."/>
            <person name="Gribskov M."/>
            <person name="dePamphilis C."/>
            <person name="Albert V.A."/>
            <person name="Aono N."/>
            <person name="Aoyama T."/>
            <person name="Ambrose B.A."/>
            <person name="Ashton N.W."/>
            <person name="Axtell M.J."/>
            <person name="Barker E."/>
            <person name="Barker M.S."/>
            <person name="Bennetzen J.L."/>
            <person name="Bonawitz N.D."/>
            <person name="Chapple C."/>
            <person name="Cheng C."/>
            <person name="Correa L.G."/>
            <person name="Dacre M."/>
            <person name="DeBarry J."/>
            <person name="Dreyer I."/>
            <person name="Elias M."/>
            <person name="Engstrom E.M."/>
            <person name="Estelle M."/>
            <person name="Feng L."/>
            <person name="Finet C."/>
            <person name="Floyd S.K."/>
            <person name="Frommer W.B."/>
            <person name="Fujita T."/>
            <person name="Gramzow L."/>
            <person name="Gutensohn M."/>
            <person name="Harholt J."/>
            <person name="Hattori M."/>
            <person name="Heyl A."/>
            <person name="Hirai T."/>
            <person name="Hiwatashi Y."/>
            <person name="Ishikawa M."/>
            <person name="Iwata M."/>
            <person name="Karol K.G."/>
            <person name="Koehler B."/>
            <person name="Kolukisaoglu U."/>
            <person name="Kubo M."/>
            <person name="Kurata T."/>
            <person name="Lalonde S."/>
            <person name="Li K."/>
            <person name="Li Y."/>
            <person name="Litt A."/>
            <person name="Lyons E."/>
            <person name="Manning G."/>
            <person name="Maruyama T."/>
            <person name="Michael T.P."/>
            <person name="Mikami K."/>
            <person name="Miyazaki S."/>
            <person name="Morinaga S."/>
            <person name="Murata T."/>
            <person name="Mueller-Roeber B."/>
            <person name="Nelson D.R."/>
            <person name="Obara M."/>
            <person name="Oguri Y."/>
            <person name="Olmstead R.G."/>
            <person name="Onodera N."/>
            <person name="Petersen B.L."/>
            <person name="Pils B."/>
            <person name="Prigge M."/>
            <person name="Rensing S.A."/>
            <person name="Riano-Pachon D.M."/>
            <person name="Roberts A.W."/>
            <person name="Sato Y."/>
            <person name="Scheller H.V."/>
            <person name="Schulz B."/>
            <person name="Schulz C."/>
            <person name="Shakirov E.V."/>
            <person name="Shibagaki N."/>
            <person name="Shinohara N."/>
            <person name="Shippen D.E."/>
            <person name="Soerensen I."/>
            <person name="Sotooka R."/>
            <person name="Sugimoto N."/>
            <person name="Sugita M."/>
            <person name="Sumikawa N."/>
            <person name="Tanurdzic M."/>
            <person name="Theissen G."/>
            <person name="Ulvskov P."/>
            <person name="Wakazuki S."/>
            <person name="Weng J.K."/>
            <person name="Willats W.W."/>
            <person name="Wipf D."/>
            <person name="Wolf P.G."/>
            <person name="Yang L."/>
            <person name="Zimmer A.D."/>
            <person name="Zhu Q."/>
            <person name="Mitros T."/>
            <person name="Hellsten U."/>
            <person name="Loque D."/>
            <person name="Otillar R."/>
            <person name="Salamov A."/>
            <person name="Schmutz J."/>
            <person name="Shapiro H."/>
            <person name="Lindquist E."/>
            <person name="Lucas S."/>
            <person name="Rokhsar D."/>
            <person name="Grigoriev I.V."/>
        </authorList>
    </citation>
    <scope>NUCLEOTIDE SEQUENCE [LARGE SCALE GENOMIC DNA]</scope>
</reference>
<organism evidence="4">
    <name type="scientific">Selaginella moellendorffii</name>
    <name type="common">Spikemoss</name>
    <dbReference type="NCBI Taxonomy" id="88036"/>
    <lineage>
        <taxon>Eukaryota</taxon>
        <taxon>Viridiplantae</taxon>
        <taxon>Streptophyta</taxon>
        <taxon>Embryophyta</taxon>
        <taxon>Tracheophyta</taxon>
        <taxon>Lycopodiopsida</taxon>
        <taxon>Selaginellales</taxon>
        <taxon>Selaginellaceae</taxon>
        <taxon>Selaginella</taxon>
    </lineage>
</organism>
<dbReference type="HOGENOM" id="CLU_081117_0_0_1"/>
<sequence length="195" mass="21271">EIDSPVPWDQLPINEFNSLQESQYFSWAVESVWLYSMKIGGIAACCTVFLGWPVASLSVNPESDLLKCTLGALSGGLMGATLAALRLYLGWAHIGDHEETGWYDGQTWIKPPEVLARDRLVGAYTVKPALSRVRVTLIGLAVSLSICAALLFSIPETRSSLLLQKIQTQPPPPRSSIKGYSEKSARTYEPSAFVG</sequence>
<dbReference type="eggNOG" id="ENOG502QUV2">
    <property type="taxonomic scope" value="Eukaryota"/>
</dbReference>
<evidence type="ECO:0000313" key="4">
    <source>
        <dbReference type="Proteomes" id="UP000001514"/>
    </source>
</evidence>
<dbReference type="InterPro" id="IPR009631">
    <property type="entry name" value="CGLD27-like"/>
</dbReference>
<dbReference type="EMBL" id="GL377576">
    <property type="protein sequence ID" value="EFJ29764.1"/>
    <property type="molecule type" value="Genomic_DNA"/>
</dbReference>
<keyword evidence="2" id="KW-0472">Membrane</keyword>